<proteinExistence type="predicted"/>
<dbReference type="AlphaFoldDB" id="A0A024EDC6"/>
<dbReference type="HOGENOM" id="CLU_3187927_0_0_6"/>
<evidence type="ECO:0000313" key="2">
    <source>
        <dbReference type="Proteomes" id="UP000026913"/>
    </source>
</evidence>
<dbReference type="EMBL" id="CP005960">
    <property type="protein sequence ID" value="AHZ70782.1"/>
    <property type="molecule type" value="Genomic_DNA"/>
</dbReference>
<accession>A0A024EDC6</accession>
<evidence type="ECO:0000313" key="1">
    <source>
        <dbReference type="EMBL" id="AHZ70782.1"/>
    </source>
</evidence>
<reference evidence="1 2" key="1">
    <citation type="journal article" date="2012" name="J. Bacteriol.">
        <title>Genome sequence of cold-adapted Pseudomonas mandelii strain JR-1.</title>
        <authorList>
            <person name="Jang S.H."/>
            <person name="Kim J."/>
            <person name="Kim J."/>
            <person name="Hong S."/>
            <person name="Lee C."/>
        </authorList>
    </citation>
    <scope>NUCLEOTIDE SEQUENCE [LARGE SCALE GENOMIC DNA]</scope>
    <source>
        <strain evidence="1 2">JR-1</strain>
    </source>
</reference>
<name>A0A024EDC6_9PSED</name>
<dbReference type="KEGG" id="pman:OU5_3703"/>
<gene>
    <name evidence="1" type="ORF">OU5_3703</name>
</gene>
<protein>
    <submittedName>
        <fullName evidence="1">Uncharacterized protein</fullName>
    </submittedName>
</protein>
<organism evidence="1 2">
    <name type="scientific">Pseudomonas mandelii JR-1</name>
    <dbReference type="NCBI Taxonomy" id="1147786"/>
    <lineage>
        <taxon>Bacteria</taxon>
        <taxon>Pseudomonadati</taxon>
        <taxon>Pseudomonadota</taxon>
        <taxon>Gammaproteobacteria</taxon>
        <taxon>Pseudomonadales</taxon>
        <taxon>Pseudomonadaceae</taxon>
        <taxon>Pseudomonas</taxon>
    </lineage>
</organism>
<dbReference type="Proteomes" id="UP000026913">
    <property type="component" value="Chromosome"/>
</dbReference>
<sequence length="46" mass="5002">MNSADRHSTGHAKKRIWGPQATVLLDSFGLTGLNSGWALRTLMAHP</sequence>